<dbReference type="AlphaFoldDB" id="A0A9P1CMT3"/>
<evidence type="ECO:0000313" key="2">
    <source>
        <dbReference type="EMBL" id="CAL4782519.1"/>
    </source>
</evidence>
<sequence length="191" mass="20720">MANKNPQLWYLHARPLEASVAACEALKLQLRKEIREVVTSESDAVLKALTGKVSQEEQERVSSMTAVRKDLNELRDALNHNPREVSAIEGRGAGRPDGPTEVGLCFAGTDYAVALRHHRRKWNGQFAKKKRHVSEEVCKPFGSSGSEAAMQSLFVQTGEAAKCVPMLGMLDGPSSVGHLAVGRKLGTSKTG</sequence>
<dbReference type="OrthoDB" id="420211at2759"/>
<reference evidence="1" key="1">
    <citation type="submission" date="2022-10" db="EMBL/GenBank/DDBJ databases">
        <authorList>
            <person name="Chen Y."/>
            <person name="Dougan E. K."/>
            <person name="Chan C."/>
            <person name="Rhodes N."/>
            <person name="Thang M."/>
        </authorList>
    </citation>
    <scope>NUCLEOTIDE SEQUENCE</scope>
</reference>
<evidence type="ECO:0000313" key="1">
    <source>
        <dbReference type="EMBL" id="CAI3995207.1"/>
    </source>
</evidence>
<dbReference type="EMBL" id="CAMXCT020002046">
    <property type="protein sequence ID" value="CAL1148582.1"/>
    <property type="molecule type" value="Genomic_DNA"/>
</dbReference>
<evidence type="ECO:0000313" key="3">
    <source>
        <dbReference type="Proteomes" id="UP001152797"/>
    </source>
</evidence>
<organism evidence="1">
    <name type="scientific">Cladocopium goreaui</name>
    <dbReference type="NCBI Taxonomy" id="2562237"/>
    <lineage>
        <taxon>Eukaryota</taxon>
        <taxon>Sar</taxon>
        <taxon>Alveolata</taxon>
        <taxon>Dinophyceae</taxon>
        <taxon>Suessiales</taxon>
        <taxon>Symbiodiniaceae</taxon>
        <taxon>Cladocopium</taxon>
    </lineage>
</organism>
<dbReference type="Proteomes" id="UP001152797">
    <property type="component" value="Unassembled WGS sequence"/>
</dbReference>
<protein>
    <submittedName>
        <fullName evidence="1">Uncharacterized protein</fullName>
    </submittedName>
</protein>
<proteinExistence type="predicted"/>
<dbReference type="EMBL" id="CAMXCT030002046">
    <property type="protein sequence ID" value="CAL4782519.1"/>
    <property type="molecule type" value="Genomic_DNA"/>
</dbReference>
<accession>A0A9P1CMT3</accession>
<dbReference type="EMBL" id="CAMXCT010002046">
    <property type="protein sequence ID" value="CAI3995207.1"/>
    <property type="molecule type" value="Genomic_DNA"/>
</dbReference>
<comment type="caution">
    <text evidence="1">The sequence shown here is derived from an EMBL/GenBank/DDBJ whole genome shotgun (WGS) entry which is preliminary data.</text>
</comment>
<name>A0A9P1CMT3_9DINO</name>
<gene>
    <name evidence="1" type="ORF">C1SCF055_LOCUS21797</name>
</gene>
<keyword evidence="3" id="KW-1185">Reference proteome</keyword>
<reference evidence="2 3" key="2">
    <citation type="submission" date="2024-05" db="EMBL/GenBank/DDBJ databases">
        <authorList>
            <person name="Chen Y."/>
            <person name="Shah S."/>
            <person name="Dougan E. K."/>
            <person name="Thang M."/>
            <person name="Chan C."/>
        </authorList>
    </citation>
    <scope>NUCLEOTIDE SEQUENCE [LARGE SCALE GENOMIC DNA]</scope>
</reference>